<reference evidence="10" key="1">
    <citation type="journal article" date="2014" name="Int. J. Syst. Evol. Microbiol.">
        <title>Complete genome sequence of Corynebacterium casei LMG S-19264T (=DSM 44701T), isolated from a smear-ripened cheese.</title>
        <authorList>
            <consortium name="US DOE Joint Genome Institute (JGI-PGF)"/>
            <person name="Walter F."/>
            <person name="Albersmeier A."/>
            <person name="Kalinowski J."/>
            <person name="Ruckert C."/>
        </authorList>
    </citation>
    <scope>NUCLEOTIDE SEQUENCE</scope>
    <source>
        <strain evidence="10">JCM 14359</strain>
    </source>
</reference>
<dbReference type="GO" id="GO:0008324">
    <property type="term" value="F:monoatomic cation transmembrane transporter activity"/>
    <property type="evidence" value="ECO:0007669"/>
    <property type="project" value="InterPro"/>
</dbReference>
<evidence type="ECO:0000256" key="6">
    <source>
        <dbReference type="ARBA" id="ARBA00022989"/>
    </source>
</evidence>
<feature type="transmembrane region" description="Helical" evidence="9">
    <location>
        <begin position="298"/>
        <end position="317"/>
    </location>
</feature>
<dbReference type="OrthoDB" id="111943at2157"/>
<keyword evidence="8 9" id="KW-0472">Membrane</keyword>
<proteinExistence type="inferred from homology"/>
<feature type="transmembrane region" description="Helical" evidence="9">
    <location>
        <begin position="539"/>
        <end position="561"/>
    </location>
</feature>
<evidence type="ECO:0000256" key="2">
    <source>
        <dbReference type="ARBA" id="ARBA00009137"/>
    </source>
</evidence>
<keyword evidence="11" id="KW-1185">Reference proteome</keyword>
<organism evidence="10 11">
    <name type="scientific">Halobellus salinus</name>
    <dbReference type="NCBI Taxonomy" id="931585"/>
    <lineage>
        <taxon>Archaea</taxon>
        <taxon>Methanobacteriati</taxon>
        <taxon>Methanobacteriota</taxon>
        <taxon>Stenosarchaea group</taxon>
        <taxon>Halobacteria</taxon>
        <taxon>Halobacteriales</taxon>
        <taxon>Haloferacaceae</taxon>
        <taxon>Halobellus</taxon>
    </lineage>
</organism>
<evidence type="ECO:0000256" key="9">
    <source>
        <dbReference type="SAM" id="Phobius"/>
    </source>
</evidence>
<feature type="transmembrane region" description="Helical" evidence="9">
    <location>
        <begin position="478"/>
        <end position="500"/>
    </location>
</feature>
<dbReference type="PANTHER" id="PTHR32024:SF2">
    <property type="entry name" value="TRK SYSTEM POTASSIUM UPTAKE PROTEIN TRKG-RELATED"/>
    <property type="match status" value="1"/>
</dbReference>
<comment type="caution">
    <text evidence="10">The sequence shown here is derived from an EMBL/GenBank/DDBJ whole genome shotgun (WGS) entry which is preliminary data.</text>
</comment>
<name>A0A830E6L1_9EURY</name>
<dbReference type="AlphaFoldDB" id="A0A830E6L1"/>
<feature type="transmembrane region" description="Helical" evidence="9">
    <location>
        <begin position="47"/>
        <end position="69"/>
    </location>
</feature>
<dbReference type="Pfam" id="PF02386">
    <property type="entry name" value="TrkH"/>
    <property type="match status" value="1"/>
</dbReference>
<feature type="transmembrane region" description="Helical" evidence="9">
    <location>
        <begin position="81"/>
        <end position="104"/>
    </location>
</feature>
<sequence>MSERSRGAFRREFRIVARDIGSLLLMTAGLMTLTTVVALGVGEYHAALAFLLAGGVTAGVGGLAARGFADAPAPQMKHGMVIAAGGWLLVAVFSALPFVLAAWVTPPAVMDTFVPAGLATSGWEPIRVGGTTTRSSLAYFRNPLHALFESMSGWTGSGLTMAVHEPSLPRTLQWWRSFIQWVGGVGVIVLTVSILSRPGSGSYALYRSEAREEKIHPSIVSTVRTVWKLVVGYTLVSFVLLFGAIRGSGSGSAYAASLSAPEAAWQALNHAMTGLTTGGFSVTDNSIATYNAPLVEVALLPIMTAGAIAFPVHYVVLRDRSLRELAADLQTRWLFALFGAGVVVLSVQNVTSVSTVPDAFATQSVLPFAVDPVSAAQLDAIRDSTFQWISALTATGFQSAPIGRWVAGGKILVVGAMVLGGAAGSTVGGIKIVRGYTVARGIAWQFSRVFLPTDAVITARIDGRVLDRETMEREFGEAAIVTILWLLGLAVGSLVLVNVAGPEFGYADALFEVASAQGNVGLSSGITGPTMSPVAEGMFVLHMWIGRLEIIPVLVFVRAAISGVDP</sequence>
<reference evidence="10" key="2">
    <citation type="submission" date="2020-09" db="EMBL/GenBank/DDBJ databases">
        <authorList>
            <person name="Sun Q."/>
            <person name="Ohkuma M."/>
        </authorList>
    </citation>
    <scope>NUCLEOTIDE SEQUENCE</scope>
    <source>
        <strain evidence="10">JCM 14359</strain>
    </source>
</reference>
<evidence type="ECO:0000256" key="5">
    <source>
        <dbReference type="ARBA" id="ARBA00022692"/>
    </source>
</evidence>
<dbReference type="Proteomes" id="UP000653099">
    <property type="component" value="Unassembled WGS sequence"/>
</dbReference>
<evidence type="ECO:0000256" key="8">
    <source>
        <dbReference type="ARBA" id="ARBA00023136"/>
    </source>
</evidence>
<evidence type="ECO:0000256" key="4">
    <source>
        <dbReference type="ARBA" id="ARBA00022475"/>
    </source>
</evidence>
<dbReference type="GO" id="GO:0030001">
    <property type="term" value="P:metal ion transport"/>
    <property type="evidence" value="ECO:0007669"/>
    <property type="project" value="UniProtKB-ARBA"/>
</dbReference>
<keyword evidence="3" id="KW-0813">Transport</keyword>
<keyword evidence="6 9" id="KW-1133">Transmembrane helix</keyword>
<dbReference type="GO" id="GO:0005886">
    <property type="term" value="C:plasma membrane"/>
    <property type="evidence" value="ECO:0007669"/>
    <property type="project" value="UniProtKB-SubCell"/>
</dbReference>
<evidence type="ECO:0000256" key="1">
    <source>
        <dbReference type="ARBA" id="ARBA00004651"/>
    </source>
</evidence>
<dbReference type="RefSeq" id="WP_188785326.1">
    <property type="nucleotide sequence ID" value="NZ_BMOC01000001.1"/>
</dbReference>
<evidence type="ECO:0000313" key="10">
    <source>
        <dbReference type="EMBL" id="GGI94391.1"/>
    </source>
</evidence>
<feature type="transmembrane region" description="Helical" evidence="9">
    <location>
        <begin position="20"/>
        <end position="41"/>
    </location>
</feature>
<feature type="transmembrane region" description="Helical" evidence="9">
    <location>
        <begin position="329"/>
        <end position="347"/>
    </location>
</feature>
<dbReference type="EMBL" id="BMOC01000001">
    <property type="protein sequence ID" value="GGI94391.1"/>
    <property type="molecule type" value="Genomic_DNA"/>
</dbReference>
<evidence type="ECO:0000313" key="11">
    <source>
        <dbReference type="Proteomes" id="UP000653099"/>
    </source>
</evidence>
<feature type="transmembrane region" description="Helical" evidence="9">
    <location>
        <begin position="178"/>
        <end position="206"/>
    </location>
</feature>
<dbReference type="PANTHER" id="PTHR32024">
    <property type="entry name" value="TRK SYSTEM POTASSIUM UPTAKE PROTEIN TRKG-RELATED"/>
    <property type="match status" value="1"/>
</dbReference>
<comment type="subcellular location">
    <subcellularLocation>
        <location evidence="1">Cell membrane</location>
        <topology evidence="1">Multi-pass membrane protein</topology>
    </subcellularLocation>
</comment>
<keyword evidence="4" id="KW-1003">Cell membrane</keyword>
<dbReference type="InterPro" id="IPR003445">
    <property type="entry name" value="Cat_transpt"/>
</dbReference>
<feature type="transmembrane region" description="Helical" evidence="9">
    <location>
        <begin position="226"/>
        <end position="245"/>
    </location>
</feature>
<feature type="transmembrane region" description="Helical" evidence="9">
    <location>
        <begin position="411"/>
        <end position="430"/>
    </location>
</feature>
<keyword evidence="5 9" id="KW-0812">Transmembrane</keyword>
<comment type="similarity">
    <text evidence="2">Belongs to the TrkH potassium transport family.</text>
</comment>
<evidence type="ECO:0000256" key="3">
    <source>
        <dbReference type="ARBA" id="ARBA00022448"/>
    </source>
</evidence>
<keyword evidence="7" id="KW-0406">Ion transport</keyword>
<protein>
    <submittedName>
        <fullName evidence="10">Potassium transporter Trk</fullName>
    </submittedName>
</protein>
<evidence type="ECO:0000256" key="7">
    <source>
        <dbReference type="ARBA" id="ARBA00023065"/>
    </source>
</evidence>
<accession>A0A830E6L1</accession>
<gene>
    <name evidence="10" type="ORF">GCM10008995_00760</name>
</gene>